<feature type="domain" description="EAL" evidence="1">
    <location>
        <begin position="169"/>
        <end position="418"/>
    </location>
</feature>
<dbReference type="NCBIfam" id="TIGR00254">
    <property type="entry name" value="GGDEF"/>
    <property type="match status" value="1"/>
</dbReference>
<dbReference type="InterPro" id="IPR000160">
    <property type="entry name" value="GGDEF_dom"/>
</dbReference>
<dbReference type="InterPro" id="IPR043128">
    <property type="entry name" value="Rev_trsase/Diguanyl_cyclase"/>
</dbReference>
<comment type="caution">
    <text evidence="3">The sequence shown here is derived from an EMBL/GenBank/DDBJ whole genome shotgun (WGS) entry which is preliminary data.</text>
</comment>
<dbReference type="SUPFAM" id="SSF141868">
    <property type="entry name" value="EAL domain-like"/>
    <property type="match status" value="1"/>
</dbReference>
<dbReference type="Gene3D" id="3.30.70.270">
    <property type="match status" value="1"/>
</dbReference>
<dbReference type="Pfam" id="PF00563">
    <property type="entry name" value="EAL"/>
    <property type="match status" value="1"/>
</dbReference>
<reference evidence="3 4" key="1">
    <citation type="submission" date="2019-04" db="EMBL/GenBank/DDBJ databases">
        <title>Altererythrobacter aquimixticola sp. nov., isolated from sediment of junction between the ocean and a freshwater spring.</title>
        <authorList>
            <person name="Yoon J.-H."/>
        </authorList>
    </citation>
    <scope>NUCLEOTIDE SEQUENCE [LARGE SCALE GENOMIC DNA]</scope>
    <source>
        <strain evidence="3 4">SSKS-13</strain>
    </source>
</reference>
<dbReference type="Proteomes" id="UP000309389">
    <property type="component" value="Unassembled WGS sequence"/>
</dbReference>
<dbReference type="PROSITE" id="PS50883">
    <property type="entry name" value="EAL"/>
    <property type="match status" value="1"/>
</dbReference>
<proteinExistence type="predicted"/>
<evidence type="ECO:0000313" key="3">
    <source>
        <dbReference type="EMBL" id="TIX49860.1"/>
    </source>
</evidence>
<dbReference type="OrthoDB" id="9814202at2"/>
<name>A0A4V4U8G4_9SPHN</name>
<evidence type="ECO:0000313" key="4">
    <source>
        <dbReference type="Proteomes" id="UP000309389"/>
    </source>
</evidence>
<dbReference type="PANTHER" id="PTHR44757:SF2">
    <property type="entry name" value="BIOFILM ARCHITECTURE MAINTENANCE PROTEIN MBAA"/>
    <property type="match status" value="1"/>
</dbReference>
<dbReference type="SMART" id="SM00052">
    <property type="entry name" value="EAL"/>
    <property type="match status" value="1"/>
</dbReference>
<feature type="domain" description="GGDEF" evidence="2">
    <location>
        <begin position="26"/>
        <end position="160"/>
    </location>
</feature>
<dbReference type="AlphaFoldDB" id="A0A4V4U8G4"/>
<evidence type="ECO:0000259" key="2">
    <source>
        <dbReference type="PROSITE" id="PS50887"/>
    </source>
</evidence>
<dbReference type="InterPro" id="IPR035919">
    <property type="entry name" value="EAL_sf"/>
</dbReference>
<organism evidence="3 4">
    <name type="scientific">Alteraurantiacibacter aquimixticola</name>
    <dbReference type="NCBI Taxonomy" id="2489173"/>
    <lineage>
        <taxon>Bacteria</taxon>
        <taxon>Pseudomonadati</taxon>
        <taxon>Pseudomonadota</taxon>
        <taxon>Alphaproteobacteria</taxon>
        <taxon>Sphingomonadales</taxon>
        <taxon>Erythrobacteraceae</taxon>
        <taxon>Alteraurantiacibacter</taxon>
    </lineage>
</organism>
<dbReference type="Pfam" id="PF00990">
    <property type="entry name" value="GGDEF"/>
    <property type="match status" value="1"/>
</dbReference>
<gene>
    <name evidence="3" type="ORF">E5222_12245</name>
</gene>
<sequence>MTDSLTGLPNRRALHSDLVDLRDPDAEMALALIDLDGFKSINDHHGHLLGDALLKNCADILREVCGDEGRSYRLGGDEFAVLATGQLAGTILEGICRRYMERLARAQRIEGRSLAIGLSAGLARFEAGTELSSTEMLRQADVAMYASKASGRMRCTWFHLDFDIRREATRKLEADLATALREGELQVEYQPLVDAKDNKIVAVEALVRWPQPDGTQISPSVFIPIAEECGLIEHLGDWVLEQACTQALDWTDITLSVNVSPAQLRDPGFAVRLGHILERTGFPPERLELEVTETYLVGDPTVAGRSLDLIRRFGVGVALDDFGTGYASIGFLRKFSFEKLKLDRSLMVEAANDEGSRTMMVSTIAVARALNMDVTAEGVETADQADLARAAGCDQIQGWLYYKAIPANEIKQLLAGSGVNERDESEVGNGHVERA</sequence>
<keyword evidence="4" id="KW-1185">Reference proteome</keyword>
<dbReference type="SMART" id="SM00267">
    <property type="entry name" value="GGDEF"/>
    <property type="match status" value="1"/>
</dbReference>
<accession>A0A4V4U8G4</accession>
<dbReference type="InterPro" id="IPR001633">
    <property type="entry name" value="EAL_dom"/>
</dbReference>
<dbReference type="InterPro" id="IPR029787">
    <property type="entry name" value="Nucleotide_cyclase"/>
</dbReference>
<dbReference type="InterPro" id="IPR052155">
    <property type="entry name" value="Biofilm_reg_signaling"/>
</dbReference>
<dbReference type="EMBL" id="SSHH01000003">
    <property type="protein sequence ID" value="TIX49860.1"/>
    <property type="molecule type" value="Genomic_DNA"/>
</dbReference>
<evidence type="ECO:0000259" key="1">
    <source>
        <dbReference type="PROSITE" id="PS50883"/>
    </source>
</evidence>
<protein>
    <submittedName>
        <fullName evidence="3">Bifunctional diguanylate cyclase/phosphodiesterase</fullName>
    </submittedName>
</protein>
<dbReference type="CDD" id="cd01948">
    <property type="entry name" value="EAL"/>
    <property type="match status" value="1"/>
</dbReference>
<dbReference type="Gene3D" id="3.20.20.450">
    <property type="entry name" value="EAL domain"/>
    <property type="match status" value="1"/>
</dbReference>
<dbReference type="PANTHER" id="PTHR44757">
    <property type="entry name" value="DIGUANYLATE CYCLASE DGCP"/>
    <property type="match status" value="1"/>
</dbReference>
<dbReference type="SUPFAM" id="SSF55073">
    <property type="entry name" value="Nucleotide cyclase"/>
    <property type="match status" value="1"/>
</dbReference>
<dbReference type="PROSITE" id="PS50887">
    <property type="entry name" value="GGDEF"/>
    <property type="match status" value="1"/>
</dbReference>
<dbReference type="CDD" id="cd01949">
    <property type="entry name" value="GGDEF"/>
    <property type="match status" value="1"/>
</dbReference>